<proteinExistence type="predicted"/>
<evidence type="ECO:0000313" key="7">
    <source>
        <dbReference type="RefSeq" id="XP_053071767.1"/>
    </source>
</evidence>
<evidence type="ECO:0000313" key="5">
    <source>
        <dbReference type="RefSeq" id="XP_053071765.1"/>
    </source>
</evidence>
<dbReference type="RefSeq" id="XP_053071767.1">
    <property type="nucleotide sequence ID" value="XM_053215792.1"/>
</dbReference>
<name>A0ABM3PJA4_ACIJB</name>
<accession>A0ABM3PJA4</accession>
<dbReference type="GeneID" id="113596647"/>
<dbReference type="RefSeq" id="XP_053071763.1">
    <property type="nucleotide sequence ID" value="XM_053215788.1"/>
</dbReference>
<dbReference type="RefSeq" id="XP_053071769.1">
    <property type="nucleotide sequence ID" value="XM_053215794.1"/>
</dbReference>
<reference evidence="2 3" key="1">
    <citation type="submission" date="2025-05" db="UniProtKB">
        <authorList>
            <consortium name="RefSeq"/>
        </authorList>
    </citation>
    <scope>NUCLEOTIDE SEQUENCE [LARGE SCALE GENOMIC DNA]</scope>
    <source>
        <tissue evidence="3 4">Blood</tissue>
    </source>
</reference>
<feature type="region of interest" description="Disordered" evidence="1">
    <location>
        <begin position="282"/>
        <end position="304"/>
    </location>
</feature>
<evidence type="ECO:0000313" key="4">
    <source>
        <dbReference type="RefSeq" id="XP_053071764.1"/>
    </source>
</evidence>
<evidence type="ECO:0000313" key="8">
    <source>
        <dbReference type="RefSeq" id="XP_053071768.1"/>
    </source>
</evidence>
<organism evidence="2 4">
    <name type="scientific">Acinonyx jubatus</name>
    <name type="common">Cheetah</name>
    <dbReference type="NCBI Taxonomy" id="32536"/>
    <lineage>
        <taxon>Eukaryota</taxon>
        <taxon>Metazoa</taxon>
        <taxon>Chordata</taxon>
        <taxon>Craniata</taxon>
        <taxon>Vertebrata</taxon>
        <taxon>Euteleostomi</taxon>
        <taxon>Mammalia</taxon>
        <taxon>Eutheria</taxon>
        <taxon>Laurasiatheria</taxon>
        <taxon>Carnivora</taxon>
        <taxon>Feliformia</taxon>
        <taxon>Felidae</taxon>
        <taxon>Felinae</taxon>
        <taxon>Acinonyx</taxon>
    </lineage>
</organism>
<protein>
    <submittedName>
        <fullName evidence="3 4">Uncharacterized protein LOC113596647</fullName>
    </submittedName>
</protein>
<dbReference type="Proteomes" id="UP001652583">
    <property type="component" value="Chromosome C1"/>
</dbReference>
<gene>
    <name evidence="3 4 5 6 7 8 9" type="primary">LOC113596647</name>
</gene>
<dbReference type="RefSeq" id="XP_053071766.1">
    <property type="nucleotide sequence ID" value="XM_053215791.1"/>
</dbReference>
<dbReference type="RefSeq" id="XP_053071764.1">
    <property type="nucleotide sequence ID" value="XM_053215789.1"/>
</dbReference>
<evidence type="ECO:0000313" key="2">
    <source>
        <dbReference type="Proteomes" id="UP001652583"/>
    </source>
</evidence>
<evidence type="ECO:0000313" key="6">
    <source>
        <dbReference type="RefSeq" id="XP_053071766.1"/>
    </source>
</evidence>
<evidence type="ECO:0000313" key="3">
    <source>
        <dbReference type="RefSeq" id="XP_053071763.1"/>
    </source>
</evidence>
<evidence type="ECO:0000313" key="9">
    <source>
        <dbReference type="RefSeq" id="XP_053071769.1"/>
    </source>
</evidence>
<keyword evidence="2" id="KW-1185">Reference proteome</keyword>
<sequence length="304" mass="33088">MGPQWLVRPEDWTWGQKGMLGWPGSMDWGQKGPASPAPCLSLPLPIQFLMAVAHTLGSRSPEAPGVSAGMTAQRKKPFHMRNKYAKRWGEVQEGGGRMRLGRPAGPSLPRSIQVLNLKAQCLQNLPIQGNPGWLTLEIRWVLTAGTSLKEQLPGVEPVQFFPWRPRKPHWAPCSFQTLQSAKPLPHVRSKVLQEAPGCQQEAGALVPSSPAPTVPSECVRLVCPAGLPYLSGGGSCHLGGLRELWQAGCRRATFVPTTPPPLRNCLHHIREDRAPERVRMGEGVGTQVPARDAGPWEPAEPATA</sequence>
<dbReference type="RefSeq" id="XP_053071765.1">
    <property type="nucleotide sequence ID" value="XM_053215790.1"/>
</dbReference>
<evidence type="ECO:0000256" key="1">
    <source>
        <dbReference type="SAM" id="MobiDB-lite"/>
    </source>
</evidence>
<dbReference type="RefSeq" id="XP_053071768.1">
    <property type="nucleotide sequence ID" value="XM_053215793.1"/>
</dbReference>